<feature type="region of interest" description="Disordered" evidence="1">
    <location>
        <begin position="43"/>
        <end position="112"/>
    </location>
</feature>
<dbReference type="RefSeq" id="WP_072697541.1">
    <property type="nucleotide sequence ID" value="NZ_FRDI01000010.1"/>
</dbReference>
<sequence>MAIESLPLIVQQVGYVENIAQAQEHSPAVQQALNHQAALDFLQHQKQQVEGSEESDAGKKVKDKQQNKNKHARKKQMAQQVVTHNENDELSENIPETDERNPWAGNIINRKI</sequence>
<evidence type="ECO:0000313" key="3">
    <source>
        <dbReference type="Proteomes" id="UP000186469"/>
    </source>
</evidence>
<gene>
    <name evidence="2" type="ORF">SAMN02745728_01852</name>
</gene>
<name>A0A1M7TCW6_9BACT</name>
<dbReference type="STRING" id="1121455.SAMN02745728_01852"/>
<dbReference type="EMBL" id="FRDI01000010">
    <property type="protein sequence ID" value="SHN68562.1"/>
    <property type="molecule type" value="Genomic_DNA"/>
</dbReference>
<evidence type="ECO:0000313" key="2">
    <source>
        <dbReference type="EMBL" id="SHN68562.1"/>
    </source>
</evidence>
<evidence type="ECO:0000256" key="1">
    <source>
        <dbReference type="SAM" id="MobiDB-lite"/>
    </source>
</evidence>
<organism evidence="2 3">
    <name type="scientific">Desulfovibrio litoralis DSM 11393</name>
    <dbReference type="NCBI Taxonomy" id="1121455"/>
    <lineage>
        <taxon>Bacteria</taxon>
        <taxon>Pseudomonadati</taxon>
        <taxon>Thermodesulfobacteriota</taxon>
        <taxon>Desulfovibrionia</taxon>
        <taxon>Desulfovibrionales</taxon>
        <taxon>Desulfovibrionaceae</taxon>
        <taxon>Desulfovibrio</taxon>
    </lineage>
</organism>
<feature type="compositionally biased region" description="Basic residues" evidence="1">
    <location>
        <begin position="67"/>
        <end position="76"/>
    </location>
</feature>
<accession>A0A1M7TCW6</accession>
<reference evidence="2 3" key="1">
    <citation type="submission" date="2016-12" db="EMBL/GenBank/DDBJ databases">
        <authorList>
            <person name="Song W.-J."/>
            <person name="Kurnit D.M."/>
        </authorList>
    </citation>
    <scope>NUCLEOTIDE SEQUENCE [LARGE SCALE GENOMIC DNA]</scope>
    <source>
        <strain evidence="2 3">DSM 11393</strain>
    </source>
</reference>
<dbReference type="Proteomes" id="UP000186469">
    <property type="component" value="Unassembled WGS sequence"/>
</dbReference>
<protein>
    <submittedName>
        <fullName evidence="2">Uncharacterized protein</fullName>
    </submittedName>
</protein>
<proteinExistence type="predicted"/>
<feature type="compositionally biased region" description="Basic and acidic residues" evidence="1">
    <location>
        <begin position="56"/>
        <end position="66"/>
    </location>
</feature>
<dbReference type="AlphaFoldDB" id="A0A1M7TCW6"/>
<keyword evidence="3" id="KW-1185">Reference proteome</keyword>